<dbReference type="PANTHER" id="PTHR37813">
    <property type="entry name" value="FELS-2 PROPHAGE PROTEIN"/>
    <property type="match status" value="1"/>
</dbReference>
<evidence type="ECO:0000313" key="6">
    <source>
        <dbReference type="EMBL" id="ATW24179.1"/>
    </source>
</evidence>
<keyword evidence="1" id="KW-1188">Viral release from host cell</keyword>
<feature type="coiled-coil region" evidence="2">
    <location>
        <begin position="954"/>
        <end position="981"/>
    </location>
</feature>
<feature type="coiled-coil region" evidence="2">
    <location>
        <begin position="20"/>
        <end position="71"/>
    </location>
</feature>
<keyword evidence="4" id="KW-0472">Membrane</keyword>
<dbReference type="KEGG" id="fwa:DCMF_04715"/>
<feature type="compositionally biased region" description="Acidic residues" evidence="3">
    <location>
        <begin position="1287"/>
        <end position="1301"/>
    </location>
</feature>
<feature type="coiled-coil region" evidence="2">
    <location>
        <begin position="825"/>
        <end position="852"/>
    </location>
</feature>
<keyword evidence="2" id="KW-0175">Coiled coil</keyword>
<feature type="coiled-coil region" evidence="2">
    <location>
        <begin position="542"/>
        <end position="599"/>
    </location>
</feature>
<feature type="region of interest" description="Disordered" evidence="3">
    <location>
        <begin position="1121"/>
        <end position="1141"/>
    </location>
</feature>
<protein>
    <submittedName>
        <fullName evidence="6">Phage tail tape measure protein</fullName>
    </submittedName>
</protein>
<evidence type="ECO:0000256" key="4">
    <source>
        <dbReference type="SAM" id="Phobius"/>
    </source>
</evidence>
<feature type="compositionally biased region" description="Basic and acidic residues" evidence="3">
    <location>
        <begin position="872"/>
        <end position="884"/>
    </location>
</feature>
<feature type="transmembrane region" description="Helical" evidence="4">
    <location>
        <begin position="491"/>
        <end position="512"/>
    </location>
</feature>
<feature type="domain" description="Phage tail tape measure protein" evidence="5">
    <location>
        <begin position="209"/>
        <end position="394"/>
    </location>
</feature>
<evidence type="ECO:0000256" key="1">
    <source>
        <dbReference type="ARBA" id="ARBA00022612"/>
    </source>
</evidence>
<feature type="compositionally biased region" description="Basic and acidic residues" evidence="3">
    <location>
        <begin position="1130"/>
        <end position="1140"/>
    </location>
</feature>
<gene>
    <name evidence="6" type="ORF">DCMF_04715</name>
</gene>
<dbReference type="PANTHER" id="PTHR37813:SF1">
    <property type="entry name" value="FELS-2 PROPHAGE PROTEIN"/>
    <property type="match status" value="1"/>
</dbReference>
<keyword evidence="4" id="KW-0812">Transmembrane</keyword>
<feature type="region of interest" description="Disordered" evidence="3">
    <location>
        <begin position="861"/>
        <end position="884"/>
    </location>
</feature>
<feature type="coiled-coil region" evidence="2">
    <location>
        <begin position="633"/>
        <end position="660"/>
    </location>
</feature>
<evidence type="ECO:0000313" key="7">
    <source>
        <dbReference type="Proteomes" id="UP000323521"/>
    </source>
</evidence>
<dbReference type="NCBIfam" id="TIGR01760">
    <property type="entry name" value="tape_meas_TP901"/>
    <property type="match status" value="1"/>
</dbReference>
<dbReference type="Proteomes" id="UP000323521">
    <property type="component" value="Chromosome"/>
</dbReference>
<sequence>MSEAVLQATIRAFDEFSALFQKFQQELQKTEQAEKQVETSTVSVNQAMGELVKAKNRAREATESFNRILAEMARGEKQGIDITKQFDAAFTEFVAAEKAVEQETNRLNQVFAQNGVAGKQAQTALKQVDQALDGVDNQAKQAHRSTSDFLQTIGQLGALYSFKRGLEEVLITGREFERTITQAQVIVGDFSDTLEESAMSMKDSIFLPRQVAEAYRELGAAGLETNEVLMSSPDIMNFATAAMIDMTSSAEATIAAVKGFNLSFEQSEDVVDAFSVAMDKTTLAGEDFVRALASVGPVAGGLAKQSLEDTLSLVAALKDMGASAEDSSTSVRSMLLQLINPTREAQETLEALSISLYDSAGNMKSLPDIIAQFEVALAGYNERSRQLIMTTVAGSDGIRALAAGLSMGSDRLKELSRAMAEGQGRAAEYASIMGDTFDGSVRKAAASWERLKIAMFESASPKIMDLLNGITALVDGFNSLDESTQKVIESLVGNGGFIVALGLATAMLRTFLITLGLAAGPAGIAALVTTGLIALTGVIIGITGAQQSAKQAQDEANKSLAEYQKLIAGTATTEEIKNLDTRIEKLKELTQRYDELKKKMSEPTTKMVEPTGEVEIVAFGRGGGVARTVADGMREVNAELEKLGLTYEKAQEVIAAYSREQEKATLLDYQSAVATANSTIQKALDAKATSSLMNEYLRLTANVKSDTDVAKLSIQTKARLSTVVDQLSGSYGYLVSAIDGHGKAMLLDREGVQRQIDITSGLAQAEMAEARTSMETQRQKTQVVIEETKTRLKVLLEEQNSLFKGQLNYGDAFVTVHRMEDIQAIPGLQEQLNQAQQAALAYEKAISALNNMKPVNLGGISGAGTKTWTPPETDKKSSSENKGLEEAKGKIEYITSILSPFKDATEAAANAVSILGAKEQYLFQVMESGQGTLLKAAELNKIRIDQVGQLGAQQQALHKENNEYEYQLQKLRELEQAYKAANNPEAAKEVRSEIDNITRSIAQNSQAWWQLEQTQFQINQKIAQEQEKKYNDAYQQAMDLMRHEINMASMSADQQIAYLEKVRERHEWTEQQKWQLEEQLYNLRRQQLSKYLEKLDEAYQDQVDDINKKVEKKIEKLQDQIDSLDEEDTSSDREETERQHNQKIADLQEEYNYHDLRTGKEHEEKKNEILEQIAEENHQWELQQQKWEREDQKKHLQEQIDQTREWGEEEKEELQEHYDEAQKIAEESILDTIAALAATNPEWQKTGEDLIDALIEGLETGDYSGIRRDLERIKEEFEETFPGVDPDVPDNEDEDEDEDEGSSGGGKKKLIATITPDKYEIINNQAAMAARALGDILNKKVEWKNGQVVIGGEEVDTLKNVNGTAYVSIREAAEALGYTVDWNKSDGVKIYKAALGGIFTQPSLAMIREAGEDEAVLPLKMLQPMIDEAMQKAMAVDLYEAIRREVLPKLIISGFGTGGAGAGGVIYQNNYNAPLYGTDKTYINDETDARLVAREIYGLQQSALRVRGAKGK</sequence>
<feature type="transmembrane region" description="Helical" evidence="4">
    <location>
        <begin position="524"/>
        <end position="545"/>
    </location>
</feature>
<organism evidence="6 7">
    <name type="scientific">Formimonas warabiya</name>
    <dbReference type="NCBI Taxonomy" id="1761012"/>
    <lineage>
        <taxon>Bacteria</taxon>
        <taxon>Bacillati</taxon>
        <taxon>Bacillota</taxon>
        <taxon>Clostridia</taxon>
        <taxon>Eubacteriales</taxon>
        <taxon>Peptococcaceae</taxon>
        <taxon>Candidatus Formimonas</taxon>
    </lineage>
</organism>
<feature type="region of interest" description="Disordered" evidence="3">
    <location>
        <begin position="1277"/>
        <end position="1309"/>
    </location>
</feature>
<proteinExistence type="predicted"/>
<dbReference type="InterPro" id="IPR010090">
    <property type="entry name" value="Phage_tape_meas"/>
</dbReference>
<evidence type="ECO:0000256" key="2">
    <source>
        <dbReference type="SAM" id="Coils"/>
    </source>
</evidence>
<evidence type="ECO:0000259" key="5">
    <source>
        <dbReference type="Pfam" id="PF10145"/>
    </source>
</evidence>
<keyword evidence="4" id="KW-1133">Transmembrane helix</keyword>
<dbReference type="EMBL" id="CP017634">
    <property type="protein sequence ID" value="ATW24179.1"/>
    <property type="molecule type" value="Genomic_DNA"/>
</dbReference>
<feature type="coiled-coil region" evidence="2">
    <location>
        <begin position="1159"/>
        <end position="1231"/>
    </location>
</feature>
<reference evidence="6 7" key="1">
    <citation type="submission" date="2016-10" db="EMBL/GenBank/DDBJ databases">
        <title>Complete Genome Sequence of Peptococcaceae strain DCMF.</title>
        <authorList>
            <person name="Edwards R.J."/>
            <person name="Holland S.I."/>
            <person name="Deshpande N.P."/>
            <person name="Wong Y.K."/>
            <person name="Ertan H."/>
            <person name="Manefield M."/>
            <person name="Russell T.L."/>
            <person name="Lee M.J."/>
        </authorList>
    </citation>
    <scope>NUCLEOTIDE SEQUENCE [LARGE SCALE GENOMIC DNA]</scope>
    <source>
        <strain evidence="6 7">DCMF</strain>
    </source>
</reference>
<dbReference type="OrthoDB" id="2015953at2"/>
<keyword evidence="7" id="KW-1185">Reference proteome</keyword>
<dbReference type="Pfam" id="PF10145">
    <property type="entry name" value="PhageMin_Tail"/>
    <property type="match status" value="1"/>
</dbReference>
<dbReference type="RefSeq" id="WP_148133356.1">
    <property type="nucleotide sequence ID" value="NZ_CP017634.1"/>
</dbReference>
<name>A0A3G1KNZ1_FORW1</name>
<evidence type="ECO:0000256" key="3">
    <source>
        <dbReference type="SAM" id="MobiDB-lite"/>
    </source>
</evidence>
<accession>A0A3G1KNZ1</accession>